<dbReference type="Gramene" id="EFJ07922">
    <property type="protein sequence ID" value="EFJ07922"/>
    <property type="gene ID" value="SELMODRAFT_429447"/>
</dbReference>
<evidence type="ECO:0000256" key="14">
    <source>
        <dbReference type="PIRSR" id="PIRSR600823-3"/>
    </source>
</evidence>
<keyword evidence="9 14" id="KW-0408">Iron</keyword>
<dbReference type="Gene3D" id="1.10.520.10">
    <property type="match status" value="1"/>
</dbReference>
<gene>
    <name evidence="20" type="ORF">SELMODRAFT_429447</name>
</gene>
<dbReference type="InterPro" id="IPR002016">
    <property type="entry name" value="Haem_peroxidase"/>
</dbReference>
<feature type="region of interest" description="Disordered" evidence="18">
    <location>
        <begin position="318"/>
        <end position="347"/>
    </location>
</feature>
<keyword evidence="7 14" id="KW-0479">Metal-binding</keyword>
<evidence type="ECO:0000256" key="11">
    <source>
        <dbReference type="ARBA" id="ARBA00023324"/>
    </source>
</evidence>
<dbReference type="GO" id="GO:0020037">
    <property type="term" value="F:heme binding"/>
    <property type="evidence" value="ECO:0007669"/>
    <property type="project" value="UniProtKB-UniRule"/>
</dbReference>
<dbReference type="PROSITE" id="PS00435">
    <property type="entry name" value="PEROXIDASE_1"/>
    <property type="match status" value="1"/>
</dbReference>
<evidence type="ECO:0000256" key="8">
    <source>
        <dbReference type="ARBA" id="ARBA00023002"/>
    </source>
</evidence>
<dbReference type="PROSITE" id="PS00436">
    <property type="entry name" value="PEROXIDASE_2"/>
    <property type="match status" value="1"/>
</dbReference>
<name>D8T676_SELML</name>
<feature type="binding site" evidence="14">
    <location>
        <position position="63"/>
    </location>
    <ligand>
        <name>Ca(2+)</name>
        <dbReference type="ChEBI" id="CHEBI:29108"/>
        <label>1</label>
    </ligand>
</feature>
<dbReference type="InParanoid" id="D8T676"/>
<feature type="site" description="Transition state stabilizer" evidence="15">
    <location>
        <position position="55"/>
    </location>
</feature>
<dbReference type="eggNOG" id="ENOG502QVMI">
    <property type="taxonomic scope" value="Eukaryota"/>
</dbReference>
<dbReference type="GO" id="GO:0005576">
    <property type="term" value="C:extracellular region"/>
    <property type="evidence" value="ECO:0007669"/>
    <property type="project" value="UniProtKB-SubCell"/>
</dbReference>
<evidence type="ECO:0000256" key="18">
    <source>
        <dbReference type="SAM" id="MobiDB-lite"/>
    </source>
</evidence>
<dbReference type="CDD" id="cd00693">
    <property type="entry name" value="secretory_peroxidase"/>
    <property type="match status" value="1"/>
</dbReference>
<protein>
    <recommendedName>
        <fullName evidence="4 17">Peroxidase</fullName>
        <ecNumber evidence="4 17">1.11.1.7</ecNumber>
    </recommendedName>
</protein>
<accession>D8T676</accession>
<keyword evidence="10 16" id="KW-1015">Disulfide bond</keyword>
<dbReference type="FunFam" id="1.10.420.10:FF:000001">
    <property type="entry name" value="Peroxidase"/>
    <property type="match status" value="1"/>
</dbReference>
<evidence type="ECO:0000313" key="21">
    <source>
        <dbReference type="Proteomes" id="UP000001514"/>
    </source>
</evidence>
<comment type="similarity">
    <text evidence="3">Belongs to the peroxidase family. Ascorbate peroxidase subfamily.</text>
</comment>
<comment type="catalytic activity">
    <reaction evidence="1 17">
        <text>2 a phenolic donor + H2O2 = 2 a phenolic radical donor + 2 H2O</text>
        <dbReference type="Rhea" id="RHEA:56136"/>
        <dbReference type="ChEBI" id="CHEBI:15377"/>
        <dbReference type="ChEBI" id="CHEBI:16240"/>
        <dbReference type="ChEBI" id="CHEBI:139520"/>
        <dbReference type="ChEBI" id="CHEBI:139521"/>
        <dbReference type="EC" id="1.11.1.7"/>
    </reaction>
</comment>
<evidence type="ECO:0000256" key="13">
    <source>
        <dbReference type="PIRSR" id="PIRSR600823-2"/>
    </source>
</evidence>
<feature type="disulfide bond" evidence="16">
    <location>
        <begin position="28"/>
        <end position="109"/>
    </location>
</feature>
<evidence type="ECO:0000256" key="16">
    <source>
        <dbReference type="PIRSR" id="PIRSR600823-5"/>
    </source>
</evidence>
<evidence type="ECO:0000256" key="4">
    <source>
        <dbReference type="ARBA" id="ARBA00012313"/>
    </source>
</evidence>
<evidence type="ECO:0000256" key="7">
    <source>
        <dbReference type="ARBA" id="ARBA00022723"/>
    </source>
</evidence>
<dbReference type="InterPro" id="IPR019793">
    <property type="entry name" value="Peroxidases_heam-ligand_BS"/>
</dbReference>
<comment type="similarity">
    <text evidence="17">Belongs to the peroxidase family. Classical plant (class III) peroxidase subfamily.</text>
</comment>
<comment type="cofactor">
    <cofactor evidence="14 17">
        <name>heme b</name>
        <dbReference type="ChEBI" id="CHEBI:60344"/>
    </cofactor>
    <text evidence="14 17">Binds 1 heme b (iron(II)-protoporphyrin IX) group per subunit.</text>
</comment>
<dbReference type="FunFam" id="1.10.520.10:FF:000008">
    <property type="entry name" value="Peroxidase"/>
    <property type="match status" value="1"/>
</dbReference>
<feature type="signal peptide" evidence="17">
    <location>
        <begin position="1"/>
        <end position="17"/>
    </location>
</feature>
<dbReference type="STRING" id="88036.D8T676"/>
<reference evidence="20 21" key="1">
    <citation type="journal article" date="2011" name="Science">
        <title>The Selaginella genome identifies genetic changes associated with the evolution of vascular plants.</title>
        <authorList>
            <person name="Banks J.A."/>
            <person name="Nishiyama T."/>
            <person name="Hasebe M."/>
            <person name="Bowman J.L."/>
            <person name="Gribskov M."/>
            <person name="dePamphilis C."/>
            <person name="Albert V.A."/>
            <person name="Aono N."/>
            <person name="Aoyama T."/>
            <person name="Ambrose B.A."/>
            <person name="Ashton N.W."/>
            <person name="Axtell M.J."/>
            <person name="Barker E."/>
            <person name="Barker M.S."/>
            <person name="Bennetzen J.L."/>
            <person name="Bonawitz N.D."/>
            <person name="Chapple C."/>
            <person name="Cheng C."/>
            <person name="Correa L.G."/>
            <person name="Dacre M."/>
            <person name="DeBarry J."/>
            <person name="Dreyer I."/>
            <person name="Elias M."/>
            <person name="Engstrom E.M."/>
            <person name="Estelle M."/>
            <person name="Feng L."/>
            <person name="Finet C."/>
            <person name="Floyd S.K."/>
            <person name="Frommer W.B."/>
            <person name="Fujita T."/>
            <person name="Gramzow L."/>
            <person name="Gutensohn M."/>
            <person name="Harholt J."/>
            <person name="Hattori M."/>
            <person name="Heyl A."/>
            <person name="Hirai T."/>
            <person name="Hiwatashi Y."/>
            <person name="Ishikawa M."/>
            <person name="Iwata M."/>
            <person name="Karol K.G."/>
            <person name="Koehler B."/>
            <person name="Kolukisaoglu U."/>
            <person name="Kubo M."/>
            <person name="Kurata T."/>
            <person name="Lalonde S."/>
            <person name="Li K."/>
            <person name="Li Y."/>
            <person name="Litt A."/>
            <person name="Lyons E."/>
            <person name="Manning G."/>
            <person name="Maruyama T."/>
            <person name="Michael T.P."/>
            <person name="Mikami K."/>
            <person name="Miyazaki S."/>
            <person name="Morinaga S."/>
            <person name="Murata T."/>
            <person name="Mueller-Roeber B."/>
            <person name="Nelson D.R."/>
            <person name="Obara M."/>
            <person name="Oguri Y."/>
            <person name="Olmstead R.G."/>
            <person name="Onodera N."/>
            <person name="Petersen B.L."/>
            <person name="Pils B."/>
            <person name="Prigge M."/>
            <person name="Rensing S.A."/>
            <person name="Riano-Pachon D.M."/>
            <person name="Roberts A.W."/>
            <person name="Sato Y."/>
            <person name="Scheller H.V."/>
            <person name="Schulz B."/>
            <person name="Schulz C."/>
            <person name="Shakirov E.V."/>
            <person name="Shibagaki N."/>
            <person name="Shinohara N."/>
            <person name="Shippen D.E."/>
            <person name="Soerensen I."/>
            <person name="Sotooka R."/>
            <person name="Sugimoto N."/>
            <person name="Sugita M."/>
            <person name="Sumikawa N."/>
            <person name="Tanurdzic M."/>
            <person name="Theissen G."/>
            <person name="Ulvskov P."/>
            <person name="Wakazuki S."/>
            <person name="Weng J.K."/>
            <person name="Willats W.W."/>
            <person name="Wipf D."/>
            <person name="Wolf P.G."/>
            <person name="Yang L."/>
            <person name="Zimmer A.D."/>
            <person name="Zhu Q."/>
            <person name="Mitros T."/>
            <person name="Hellsten U."/>
            <person name="Loque D."/>
            <person name="Otillar R."/>
            <person name="Salamov A."/>
            <person name="Schmutz J."/>
            <person name="Shapiro H."/>
            <person name="Lindquist E."/>
            <person name="Lucas S."/>
            <person name="Rokhsar D."/>
            <person name="Grigoriev I.V."/>
        </authorList>
    </citation>
    <scope>NUCLEOTIDE SEQUENCE [LARGE SCALE GENOMIC DNA]</scope>
</reference>
<feature type="binding site" evidence="14">
    <location>
        <position position="188"/>
    </location>
    <ligand>
        <name>Ca(2+)</name>
        <dbReference type="ChEBI" id="CHEBI:29108"/>
        <label>2</label>
    </ligand>
</feature>
<keyword evidence="6 17" id="KW-0349">Heme</keyword>
<evidence type="ECO:0000256" key="15">
    <source>
        <dbReference type="PIRSR" id="PIRSR600823-4"/>
    </source>
</evidence>
<dbReference type="GO" id="GO:0009505">
    <property type="term" value="C:plant-type cell wall"/>
    <property type="evidence" value="ECO:0000318"/>
    <property type="project" value="GO_Central"/>
</dbReference>
<comment type="function">
    <text evidence="2">Removal of H(2)O(2), oxidation of toxic reductants, biosynthesis and degradation of lignin, suberization, auxin catabolism, response to environmental stresses such as wounding, pathogen attack and oxidative stress. These functions might be dependent on each isozyme/isoform in each plant tissue.</text>
</comment>
<evidence type="ECO:0000313" key="20">
    <source>
        <dbReference type="EMBL" id="EFJ07922.1"/>
    </source>
</evidence>
<dbReference type="PANTHER" id="PTHR31517:SF84">
    <property type="entry name" value="PEROXIDASE"/>
    <property type="match status" value="1"/>
</dbReference>
<feature type="binding site" description="axial binding residue" evidence="14">
    <location>
        <position position="187"/>
    </location>
    <ligand>
        <name>heme b</name>
        <dbReference type="ChEBI" id="CHEBI:60344"/>
    </ligand>
    <ligandPart>
        <name>Fe</name>
        <dbReference type="ChEBI" id="CHEBI:18248"/>
    </ligandPart>
</feature>
<dbReference type="GO" id="GO:0006950">
    <property type="term" value="P:response to stress"/>
    <property type="evidence" value="ECO:0000318"/>
    <property type="project" value="GO_Central"/>
</dbReference>
<dbReference type="GO" id="GO:0004601">
    <property type="term" value="F:peroxidase activity"/>
    <property type="evidence" value="ECO:0000318"/>
    <property type="project" value="GO_Central"/>
</dbReference>
<keyword evidence="5 17" id="KW-0575">Peroxidase</keyword>
<evidence type="ECO:0000256" key="17">
    <source>
        <dbReference type="RuleBase" id="RU362060"/>
    </source>
</evidence>
<dbReference type="EMBL" id="GL377679">
    <property type="protein sequence ID" value="EFJ07922.1"/>
    <property type="molecule type" value="Genomic_DNA"/>
</dbReference>
<feature type="binding site" evidence="14">
    <location>
        <position position="65"/>
    </location>
    <ligand>
        <name>Ca(2+)</name>
        <dbReference type="ChEBI" id="CHEBI:29108"/>
        <label>1</label>
    </ligand>
</feature>
<proteinExistence type="inferred from homology"/>
<dbReference type="GO" id="GO:0042744">
    <property type="term" value="P:hydrogen peroxide catabolic process"/>
    <property type="evidence" value="ECO:0007669"/>
    <property type="project" value="UniProtKB-KW"/>
</dbReference>
<evidence type="ECO:0000256" key="12">
    <source>
        <dbReference type="PIRSR" id="PIRSR600823-1"/>
    </source>
</evidence>
<feature type="disulfide bond" evidence="16">
    <location>
        <begin position="61"/>
        <end position="66"/>
    </location>
</feature>
<feature type="binding site" evidence="14">
    <location>
        <position position="60"/>
    </location>
    <ligand>
        <name>Ca(2+)</name>
        <dbReference type="ChEBI" id="CHEBI:29108"/>
        <label>1</label>
    </ligand>
</feature>
<keyword evidence="21" id="KW-1185">Reference proteome</keyword>
<dbReference type="Pfam" id="PF00141">
    <property type="entry name" value="peroxidase"/>
    <property type="match status" value="1"/>
</dbReference>
<evidence type="ECO:0000256" key="3">
    <source>
        <dbReference type="ARBA" id="ARBA00006873"/>
    </source>
</evidence>
<dbReference type="EC" id="1.11.1.7" evidence="4 17"/>
<evidence type="ECO:0000256" key="2">
    <source>
        <dbReference type="ARBA" id="ARBA00002322"/>
    </source>
</evidence>
<evidence type="ECO:0000259" key="19">
    <source>
        <dbReference type="PROSITE" id="PS50873"/>
    </source>
</evidence>
<dbReference type="GO" id="GO:0140825">
    <property type="term" value="F:lactoperoxidase activity"/>
    <property type="evidence" value="ECO:0007669"/>
    <property type="project" value="UniProtKB-EC"/>
</dbReference>
<keyword evidence="11 17" id="KW-0376">Hydrogen peroxide</keyword>
<feature type="binding site" evidence="14">
    <location>
        <position position="69"/>
    </location>
    <ligand>
        <name>Ca(2+)</name>
        <dbReference type="ChEBI" id="CHEBI:29108"/>
        <label>1</label>
    </ligand>
</feature>
<feature type="binding site" evidence="14">
    <location>
        <position position="82"/>
    </location>
    <ligand>
        <name>Ca(2+)</name>
        <dbReference type="ChEBI" id="CHEBI:29108"/>
        <label>1</label>
    </ligand>
</feature>
<evidence type="ECO:0000256" key="6">
    <source>
        <dbReference type="ARBA" id="ARBA00022617"/>
    </source>
</evidence>
<dbReference type="HOGENOM" id="CLU_010543_0_3_1"/>
<dbReference type="InterPro" id="IPR010255">
    <property type="entry name" value="Haem_peroxidase_sf"/>
</dbReference>
<feature type="binding site" evidence="14">
    <location>
        <position position="248"/>
    </location>
    <ligand>
        <name>Ca(2+)</name>
        <dbReference type="ChEBI" id="CHEBI:29108"/>
        <label>2</label>
    </ligand>
</feature>
<evidence type="ECO:0000256" key="5">
    <source>
        <dbReference type="ARBA" id="ARBA00022559"/>
    </source>
</evidence>
<keyword evidence="8 17" id="KW-0560">Oxidoreductase</keyword>
<organism evidence="21">
    <name type="scientific">Selaginella moellendorffii</name>
    <name type="common">Spikemoss</name>
    <dbReference type="NCBI Taxonomy" id="88036"/>
    <lineage>
        <taxon>Eukaryota</taxon>
        <taxon>Viridiplantae</taxon>
        <taxon>Streptophyta</taxon>
        <taxon>Embryophyta</taxon>
        <taxon>Tracheophyta</taxon>
        <taxon>Lycopodiopsida</taxon>
        <taxon>Selaginellales</taxon>
        <taxon>Selaginellaceae</taxon>
        <taxon>Selaginella</taxon>
    </lineage>
</organism>
<keyword evidence="14 17" id="KW-0106">Calcium</keyword>
<dbReference type="OrthoDB" id="2113341at2759"/>
<dbReference type="Gene3D" id="1.10.420.10">
    <property type="entry name" value="Peroxidase, domain 2"/>
    <property type="match status" value="1"/>
</dbReference>
<dbReference type="PRINTS" id="PR00458">
    <property type="entry name" value="PEROXIDASE"/>
</dbReference>
<dbReference type="KEGG" id="smo:SELMODRAFT_429447"/>
<dbReference type="InterPro" id="IPR033905">
    <property type="entry name" value="Secretory_peroxidase"/>
</dbReference>
<feature type="domain" description="Plant heme peroxidase family profile" evidence="19">
    <location>
        <begin position="18"/>
        <end position="320"/>
    </location>
</feature>
<evidence type="ECO:0000256" key="1">
    <source>
        <dbReference type="ARBA" id="ARBA00000189"/>
    </source>
</evidence>
<keyword evidence="17" id="KW-0732">Signal</keyword>
<sequence>MIVVILTASLELGVVQSSTVVGYYSHSCPAAEKIVSQVVAEQFATRPLVAAGILRLYFHDCFVEGCDGSILLDASPDGTPPEKRSLANNNTATGFELVDAAKRRIEAVCPGTVSCADILALAARDSVAISGGPRWEEPTGRYDGRVSLASNADGSIPGPSFNLTRLIHSFANKTLDSRDLVTLSGGHTIGRSHCANFQIRLYNSSGTGLPDPALNPAYATALRRICPNTSPARRATLSLDRGSEIPFDNSYFVQLLAGNGLLRSDEELLLDGSMRGLISAFAANQRLFFREFAKAMVKLGGIGVKDSIQGEIRLHCRRVNRRNSGSSPRVPTPPPPIMRSRAPPPPY</sequence>
<dbReference type="PANTHER" id="PTHR31517">
    <property type="match status" value="1"/>
</dbReference>
<evidence type="ECO:0000256" key="9">
    <source>
        <dbReference type="ARBA" id="ARBA00023004"/>
    </source>
</evidence>
<feature type="disulfide bond" evidence="16">
    <location>
        <begin position="115"/>
        <end position="316"/>
    </location>
</feature>
<dbReference type="GO" id="GO:0046872">
    <property type="term" value="F:metal ion binding"/>
    <property type="evidence" value="ECO:0007669"/>
    <property type="project" value="UniProtKB-UniRule"/>
</dbReference>
<feature type="compositionally biased region" description="Pro residues" evidence="18">
    <location>
        <begin position="330"/>
        <end position="347"/>
    </location>
</feature>
<feature type="binding site" evidence="14">
    <location>
        <position position="240"/>
    </location>
    <ligand>
        <name>Ca(2+)</name>
        <dbReference type="ChEBI" id="CHEBI:29108"/>
        <label>2</label>
    </ligand>
</feature>
<keyword evidence="17" id="KW-0964">Secreted</keyword>
<dbReference type="PROSITE" id="PS50873">
    <property type="entry name" value="PEROXIDASE_4"/>
    <property type="match status" value="1"/>
</dbReference>
<feature type="binding site" evidence="13">
    <location>
        <position position="157"/>
    </location>
    <ligand>
        <name>substrate</name>
    </ligand>
</feature>
<comment type="subcellular location">
    <subcellularLocation>
        <location evidence="17">Secreted</location>
    </subcellularLocation>
</comment>
<dbReference type="SUPFAM" id="SSF48113">
    <property type="entry name" value="Heme-dependent peroxidases"/>
    <property type="match status" value="1"/>
</dbReference>
<dbReference type="PRINTS" id="PR00461">
    <property type="entry name" value="PLPEROXIDASE"/>
</dbReference>
<dbReference type="InterPro" id="IPR000823">
    <property type="entry name" value="Peroxidase_pln"/>
</dbReference>
<dbReference type="Proteomes" id="UP000001514">
    <property type="component" value="Unassembled WGS sequence"/>
</dbReference>
<feature type="disulfide bond" evidence="16">
    <location>
        <begin position="194"/>
        <end position="226"/>
    </location>
</feature>
<dbReference type="InterPro" id="IPR019794">
    <property type="entry name" value="Peroxidases_AS"/>
</dbReference>
<dbReference type="GO" id="GO:0006979">
    <property type="term" value="P:response to oxidative stress"/>
    <property type="evidence" value="ECO:0007669"/>
    <property type="project" value="UniProtKB-UniRule"/>
</dbReference>
<feature type="active site" description="Proton acceptor" evidence="12">
    <location>
        <position position="59"/>
    </location>
</feature>
<dbReference type="AlphaFoldDB" id="D8T676"/>
<feature type="chain" id="PRO_5005127395" description="Peroxidase" evidence="17">
    <location>
        <begin position="18"/>
        <end position="347"/>
    </location>
</feature>
<feature type="binding site" evidence="14">
    <location>
        <position position="67"/>
    </location>
    <ligand>
        <name>Ca(2+)</name>
        <dbReference type="ChEBI" id="CHEBI:29108"/>
        <label>1</label>
    </ligand>
</feature>
<evidence type="ECO:0000256" key="10">
    <source>
        <dbReference type="ARBA" id="ARBA00023157"/>
    </source>
</evidence>
<comment type="cofactor">
    <cofactor evidence="14 17">
        <name>Ca(2+)</name>
        <dbReference type="ChEBI" id="CHEBI:29108"/>
    </cofactor>
    <text evidence="14 17">Binds 2 calcium ions per subunit.</text>
</comment>